<feature type="domain" description="MIP18 family-like" evidence="1">
    <location>
        <begin position="11"/>
        <end position="80"/>
    </location>
</feature>
<dbReference type="PANTHER" id="PTHR42831">
    <property type="entry name" value="FE-S PROTEIN MATURATION AUXILIARY FACTOR YITW"/>
    <property type="match status" value="1"/>
</dbReference>
<dbReference type="OrthoDB" id="3684942at2"/>
<dbReference type="EMBL" id="VANU01000001">
    <property type="protein sequence ID" value="TLP40452.1"/>
    <property type="molecule type" value="Genomic_DNA"/>
</dbReference>
<dbReference type="Proteomes" id="UP000308901">
    <property type="component" value="Unassembled WGS sequence"/>
</dbReference>
<name>A0A5R8Y4J9_9BACT</name>
<evidence type="ECO:0000259" key="1">
    <source>
        <dbReference type="Pfam" id="PF01883"/>
    </source>
</evidence>
<proteinExistence type="predicted"/>
<dbReference type="InterPro" id="IPR052339">
    <property type="entry name" value="Fe-S_Maturation_MIP18"/>
</dbReference>
<dbReference type="Pfam" id="PF01883">
    <property type="entry name" value="FeS_assembly_P"/>
    <property type="match status" value="1"/>
</dbReference>
<keyword evidence="3" id="KW-1185">Reference proteome</keyword>
<organism evidence="2 3">
    <name type="scientific">Arcobacter arenosus</name>
    <dbReference type="NCBI Taxonomy" id="2576037"/>
    <lineage>
        <taxon>Bacteria</taxon>
        <taxon>Pseudomonadati</taxon>
        <taxon>Campylobacterota</taxon>
        <taxon>Epsilonproteobacteria</taxon>
        <taxon>Campylobacterales</taxon>
        <taxon>Arcobacteraceae</taxon>
        <taxon>Arcobacter</taxon>
    </lineage>
</organism>
<dbReference type="RefSeq" id="WP_138150743.1">
    <property type="nucleotide sequence ID" value="NZ_VANU01000001.1"/>
</dbReference>
<protein>
    <submittedName>
        <fullName evidence="2">DUF59 domain-containing protein</fullName>
    </submittedName>
</protein>
<comment type="caution">
    <text evidence="2">The sequence shown here is derived from an EMBL/GenBank/DDBJ whole genome shotgun (WGS) entry which is preliminary data.</text>
</comment>
<evidence type="ECO:0000313" key="2">
    <source>
        <dbReference type="EMBL" id="TLP40452.1"/>
    </source>
</evidence>
<dbReference type="InterPro" id="IPR034904">
    <property type="entry name" value="FSCA_dom_sf"/>
</dbReference>
<evidence type="ECO:0000313" key="3">
    <source>
        <dbReference type="Proteomes" id="UP000308901"/>
    </source>
</evidence>
<accession>A0A5R8Y4J9</accession>
<dbReference type="SUPFAM" id="SSF117916">
    <property type="entry name" value="Fe-S cluster assembly (FSCA) domain-like"/>
    <property type="match status" value="1"/>
</dbReference>
<reference evidence="2 3" key="1">
    <citation type="submission" date="2019-05" db="EMBL/GenBank/DDBJ databases">
        <title>Arcobacter sp. nov., isolated from sea sediment.</title>
        <authorList>
            <person name="Kim W."/>
        </authorList>
    </citation>
    <scope>NUCLEOTIDE SEQUENCE [LARGE SCALE GENOMIC DNA]</scope>
    <source>
        <strain evidence="2 3">CAU 1517</strain>
    </source>
</reference>
<dbReference type="AlphaFoldDB" id="A0A5R8Y4J9"/>
<dbReference type="InterPro" id="IPR002744">
    <property type="entry name" value="MIP18-like"/>
</dbReference>
<dbReference type="Gene3D" id="3.30.300.130">
    <property type="entry name" value="Fe-S cluster assembly (FSCA)"/>
    <property type="match status" value="1"/>
</dbReference>
<dbReference type="PANTHER" id="PTHR42831:SF1">
    <property type="entry name" value="FE-S PROTEIN MATURATION AUXILIARY FACTOR YITW"/>
    <property type="match status" value="1"/>
</dbReference>
<gene>
    <name evidence="2" type="ORF">FDK22_00110</name>
</gene>
<sequence>MKKLDLESLQNDVLQQLKLINDIELPLNIYDLGLIHNTKVEISKESEVNVEITITQIDSRQNNQFYFLDEIKKQLKKIESIDEAKVNFVIGPKWDSSMMTPRGLEKLTNVNSL</sequence>